<dbReference type="PANTHER" id="PTHR37530:SF1">
    <property type="entry name" value="OUTER MEMBRANE PROTEIN SLP"/>
    <property type="match status" value="1"/>
</dbReference>
<evidence type="ECO:0000256" key="1">
    <source>
        <dbReference type="SAM" id="SignalP"/>
    </source>
</evidence>
<dbReference type="EMBL" id="JACGXL010000005">
    <property type="protein sequence ID" value="MBA8889054.1"/>
    <property type="molecule type" value="Genomic_DNA"/>
</dbReference>
<feature type="signal peptide" evidence="1">
    <location>
        <begin position="1"/>
        <end position="27"/>
    </location>
</feature>
<dbReference type="AlphaFoldDB" id="A0A839FAB3"/>
<name>A0A839FAB3_9GAMM</name>
<proteinExistence type="predicted"/>
<feature type="chain" id="PRO_5032508754" evidence="1">
    <location>
        <begin position="28"/>
        <end position="165"/>
    </location>
</feature>
<keyword evidence="1" id="KW-0732">Signal</keyword>
<dbReference type="PIRSF" id="PIRSF004982">
    <property type="entry name" value="SlP"/>
    <property type="match status" value="1"/>
</dbReference>
<dbReference type="RefSeq" id="WP_182532092.1">
    <property type="nucleotide sequence ID" value="NZ_JACGXL010000005.1"/>
</dbReference>
<gene>
    <name evidence="2" type="ORF">FHW12_003290</name>
</gene>
<sequence>MPCPSFRLLSWILLLAALAGCATPVFKDGPATSPTIAEVAAAPERYHDGEVVWGGKIVAVENLADTTEVQLVAYPLARGQRPDTRAPSQGRFVLVLPGFVEPMDYPAGRWLSLRGRIAGSELRTIDRSEVVHPRVARADVHLWPRDFPDDRGHWSFGVGVGVGIR</sequence>
<keyword evidence="2" id="KW-0449">Lipoprotein</keyword>
<accession>A0A839FAB3</accession>
<dbReference type="PROSITE" id="PS51257">
    <property type="entry name" value="PROKAR_LIPOPROTEIN"/>
    <property type="match status" value="1"/>
</dbReference>
<organism evidence="2 3">
    <name type="scientific">Dokdonella fugitiva</name>
    <dbReference type="NCBI Taxonomy" id="328517"/>
    <lineage>
        <taxon>Bacteria</taxon>
        <taxon>Pseudomonadati</taxon>
        <taxon>Pseudomonadota</taxon>
        <taxon>Gammaproteobacteria</taxon>
        <taxon>Lysobacterales</taxon>
        <taxon>Rhodanobacteraceae</taxon>
        <taxon>Dokdonella</taxon>
    </lineage>
</organism>
<dbReference type="InterPro" id="IPR004658">
    <property type="entry name" value="OMP_Slp"/>
</dbReference>
<keyword evidence="3" id="KW-1185">Reference proteome</keyword>
<evidence type="ECO:0000313" key="3">
    <source>
        <dbReference type="Proteomes" id="UP000550401"/>
    </source>
</evidence>
<dbReference type="Proteomes" id="UP000550401">
    <property type="component" value="Unassembled WGS sequence"/>
</dbReference>
<dbReference type="GO" id="GO:0019867">
    <property type="term" value="C:outer membrane"/>
    <property type="evidence" value="ECO:0007669"/>
    <property type="project" value="InterPro"/>
</dbReference>
<evidence type="ECO:0000313" key="2">
    <source>
        <dbReference type="EMBL" id="MBA8889054.1"/>
    </source>
</evidence>
<dbReference type="Pfam" id="PF03843">
    <property type="entry name" value="Slp"/>
    <property type="match status" value="1"/>
</dbReference>
<reference evidence="2 3" key="1">
    <citation type="submission" date="2020-07" db="EMBL/GenBank/DDBJ databases">
        <title>Genomic Encyclopedia of Type Strains, Phase IV (KMG-V): Genome sequencing to study the core and pangenomes of soil and plant-associated prokaryotes.</title>
        <authorList>
            <person name="Whitman W."/>
        </authorList>
    </citation>
    <scope>NUCLEOTIDE SEQUENCE [LARGE SCALE GENOMIC DNA]</scope>
    <source>
        <strain evidence="2 3">RH2WT43</strain>
    </source>
</reference>
<comment type="caution">
    <text evidence="2">The sequence shown here is derived from an EMBL/GenBank/DDBJ whole genome shotgun (WGS) entry which is preliminary data.</text>
</comment>
<dbReference type="PANTHER" id="PTHR37530">
    <property type="entry name" value="OUTER MEMBRANE PROTEIN SLP"/>
    <property type="match status" value="1"/>
</dbReference>
<protein>
    <submittedName>
        <fullName evidence="2">Outer membrane lipoprotein</fullName>
    </submittedName>
</protein>